<evidence type="ECO:0000313" key="2">
    <source>
        <dbReference type="Proteomes" id="UP000243515"/>
    </source>
</evidence>
<dbReference type="PANTHER" id="PTHR35043">
    <property type="entry name" value="TRANSCRIPTION FACTOR DOMAIN-CONTAINING PROTEIN"/>
    <property type="match status" value="1"/>
</dbReference>
<keyword evidence="2" id="KW-1185">Reference proteome</keyword>
<protein>
    <submittedName>
        <fullName evidence="1">Uncharacterized protein</fullName>
    </submittedName>
</protein>
<dbReference type="Proteomes" id="UP000243515">
    <property type="component" value="Unassembled WGS sequence"/>
</dbReference>
<dbReference type="PANTHER" id="PTHR35043:SF8">
    <property type="entry name" value="DUF4220 DOMAIN-CONTAINING PROTEIN"/>
    <property type="match status" value="1"/>
</dbReference>
<dbReference type="OrthoDB" id="9451547at2759"/>
<name>A0A232LTP5_9EURO</name>
<proteinExistence type="predicted"/>
<dbReference type="EMBL" id="NPHW01004846">
    <property type="protein sequence ID" value="OXV07454.1"/>
    <property type="molecule type" value="Genomic_DNA"/>
</dbReference>
<accession>A0A232LTP5</accession>
<dbReference type="AlphaFoldDB" id="A0A232LTP5"/>
<sequence length="495" mass="56401">MYGCGFAVGFGYASRRSISEIARYKYARDLLLNVYSLPLMSGNSTASGSSDLVLGWVHEPDGRGTWTIISTCLLTIFLCCWTSVCPNIPSKKDGATERLRDKIDLACIGFLGPEFLLMLSLGQWASARVSKFHAAGYKNWTLTHAFFADMGGFLLRVPGSPDFPLDAEQLYVLVTRRYLQYPVLEKEEIDDKNKADVLSRFIAVYQGAWFSINCILRASQRLFLTTLELTTISFIVVFFATSFCWRCKPSNVTRAIVLETDTHIDAIREKICATPQQGWHRTPLDFISRQEWFCSLFWRYYVQVLRNLHIPLFSRPVTARPYDRIPSDNFPMTDNIAEVVCAPILLIFCSVFMFAWNSTFPSTAELLLWRIASVYTLVFGVAGGLFCGYCHRIWLPEFQSRRQEPQLVEAGPGVLHLKSNLGGRINRLATKLRNIDPNKDPNLEVPLRVLVPLSTLCALYCLCRAYVLVEDMIEMRRLPATAFKTVLWSQYMSHW</sequence>
<gene>
    <name evidence="1" type="ORF">Egran_04782</name>
</gene>
<comment type="caution">
    <text evidence="1">The sequence shown here is derived from an EMBL/GenBank/DDBJ whole genome shotgun (WGS) entry which is preliminary data.</text>
</comment>
<evidence type="ECO:0000313" key="1">
    <source>
        <dbReference type="EMBL" id="OXV07454.1"/>
    </source>
</evidence>
<reference evidence="1 2" key="1">
    <citation type="journal article" date="2015" name="Environ. Microbiol.">
        <title>Metagenome sequence of Elaphomyces granulatus from sporocarp tissue reveals Ascomycota ectomycorrhizal fingerprints of genome expansion and a Proteobacteria-rich microbiome.</title>
        <authorList>
            <person name="Quandt C.A."/>
            <person name="Kohler A."/>
            <person name="Hesse C.N."/>
            <person name="Sharpton T.J."/>
            <person name="Martin F."/>
            <person name="Spatafora J.W."/>
        </authorList>
    </citation>
    <scope>NUCLEOTIDE SEQUENCE [LARGE SCALE GENOMIC DNA]</scope>
    <source>
        <strain evidence="1 2">OSC145934</strain>
    </source>
</reference>
<organism evidence="1 2">
    <name type="scientific">Elaphomyces granulatus</name>
    <dbReference type="NCBI Taxonomy" id="519963"/>
    <lineage>
        <taxon>Eukaryota</taxon>
        <taxon>Fungi</taxon>
        <taxon>Dikarya</taxon>
        <taxon>Ascomycota</taxon>
        <taxon>Pezizomycotina</taxon>
        <taxon>Eurotiomycetes</taxon>
        <taxon>Eurotiomycetidae</taxon>
        <taxon>Eurotiales</taxon>
        <taxon>Elaphomycetaceae</taxon>
        <taxon>Elaphomyces</taxon>
    </lineage>
</organism>